<dbReference type="AlphaFoldDB" id="A0AAV5SGG9"/>
<gene>
    <name evidence="1" type="ORF">PENTCL1PPCAC_3947</name>
</gene>
<name>A0AAV5SGG9_9BILA</name>
<sequence>MCIIQWSVFRPGIVLSIHNVFTLPILPFRLRSIAQYLPSQRALGWHTWHSDFEFLVPPLGFDLLNDISIIRGEAERVDSSVNSFFHHLPFSLDHSMVRPSPRRDSLRSLWVKQAITEKSIYASV</sequence>
<accession>A0AAV5SGG9</accession>
<comment type="caution">
    <text evidence="1">The sequence shown here is derived from an EMBL/GenBank/DDBJ whole genome shotgun (WGS) entry which is preliminary data.</text>
</comment>
<reference evidence="1" key="1">
    <citation type="submission" date="2023-10" db="EMBL/GenBank/DDBJ databases">
        <title>Genome assembly of Pristionchus species.</title>
        <authorList>
            <person name="Yoshida K."/>
            <person name="Sommer R.J."/>
        </authorList>
    </citation>
    <scope>NUCLEOTIDE SEQUENCE</scope>
    <source>
        <strain evidence="1">RS0144</strain>
    </source>
</reference>
<organism evidence="1 2">
    <name type="scientific">Pristionchus entomophagus</name>
    <dbReference type="NCBI Taxonomy" id="358040"/>
    <lineage>
        <taxon>Eukaryota</taxon>
        <taxon>Metazoa</taxon>
        <taxon>Ecdysozoa</taxon>
        <taxon>Nematoda</taxon>
        <taxon>Chromadorea</taxon>
        <taxon>Rhabditida</taxon>
        <taxon>Rhabditina</taxon>
        <taxon>Diplogasteromorpha</taxon>
        <taxon>Diplogasteroidea</taxon>
        <taxon>Neodiplogasteridae</taxon>
        <taxon>Pristionchus</taxon>
    </lineage>
</organism>
<evidence type="ECO:0000313" key="2">
    <source>
        <dbReference type="Proteomes" id="UP001432027"/>
    </source>
</evidence>
<proteinExistence type="predicted"/>
<evidence type="ECO:0000313" key="1">
    <source>
        <dbReference type="EMBL" id="GMS81772.1"/>
    </source>
</evidence>
<dbReference type="Proteomes" id="UP001432027">
    <property type="component" value="Unassembled WGS sequence"/>
</dbReference>
<protein>
    <submittedName>
        <fullName evidence="1">Uncharacterized protein</fullName>
    </submittedName>
</protein>
<dbReference type="EMBL" id="BTSX01000001">
    <property type="protein sequence ID" value="GMS81772.1"/>
    <property type="molecule type" value="Genomic_DNA"/>
</dbReference>
<keyword evidence="2" id="KW-1185">Reference proteome</keyword>